<dbReference type="AlphaFoldDB" id="A0A645BPR9"/>
<proteinExistence type="predicted"/>
<feature type="transmembrane region" description="Helical" evidence="1">
    <location>
        <begin position="430"/>
        <end position="451"/>
    </location>
</feature>
<dbReference type="InterPro" id="IPR007110">
    <property type="entry name" value="Ig-like_dom"/>
</dbReference>
<protein>
    <recommendedName>
        <fullName evidence="2">Ig-like domain-containing protein</fullName>
    </recommendedName>
</protein>
<reference evidence="3" key="1">
    <citation type="submission" date="2019-08" db="EMBL/GenBank/DDBJ databases">
        <authorList>
            <person name="Kucharzyk K."/>
            <person name="Murdoch R.W."/>
            <person name="Higgins S."/>
            <person name="Loffler F."/>
        </authorList>
    </citation>
    <scope>NUCLEOTIDE SEQUENCE</scope>
</reference>
<comment type="caution">
    <text evidence="3">The sequence shown here is derived from an EMBL/GenBank/DDBJ whole genome shotgun (WGS) entry which is preliminary data.</text>
</comment>
<dbReference type="PROSITE" id="PS50835">
    <property type="entry name" value="IG_LIKE"/>
    <property type="match status" value="1"/>
</dbReference>
<evidence type="ECO:0000256" key="1">
    <source>
        <dbReference type="SAM" id="Phobius"/>
    </source>
</evidence>
<dbReference type="SMART" id="SM00635">
    <property type="entry name" value="BID_2"/>
    <property type="match status" value="2"/>
</dbReference>
<dbReference type="Gene3D" id="2.60.40.1080">
    <property type="match status" value="1"/>
</dbReference>
<dbReference type="InterPro" id="IPR008964">
    <property type="entry name" value="Invasin/intimin_cell_adhesion"/>
</dbReference>
<dbReference type="SUPFAM" id="SSF49373">
    <property type="entry name" value="Invasin/intimin cell-adhesion fragments"/>
    <property type="match status" value="1"/>
</dbReference>
<evidence type="ECO:0000259" key="2">
    <source>
        <dbReference type="PROSITE" id="PS50835"/>
    </source>
</evidence>
<dbReference type="EMBL" id="VSSQ01021498">
    <property type="protein sequence ID" value="MPM67118.1"/>
    <property type="molecule type" value="Genomic_DNA"/>
</dbReference>
<organism evidence="3">
    <name type="scientific">bioreactor metagenome</name>
    <dbReference type="NCBI Taxonomy" id="1076179"/>
    <lineage>
        <taxon>unclassified sequences</taxon>
        <taxon>metagenomes</taxon>
        <taxon>ecological metagenomes</taxon>
    </lineage>
</organism>
<dbReference type="Pfam" id="PF02368">
    <property type="entry name" value="Big_2"/>
    <property type="match status" value="1"/>
</dbReference>
<accession>A0A645BPR9</accession>
<feature type="domain" description="Ig-like" evidence="2">
    <location>
        <begin position="207"/>
        <end position="291"/>
    </location>
</feature>
<dbReference type="InterPro" id="IPR003343">
    <property type="entry name" value="Big_2"/>
</dbReference>
<gene>
    <name evidence="3" type="ORF">SDC9_114035</name>
</gene>
<keyword evidence="1" id="KW-0812">Transmembrane</keyword>
<dbReference type="Gene3D" id="2.60.40.10">
    <property type="entry name" value="Immunoglobulins"/>
    <property type="match status" value="1"/>
</dbReference>
<dbReference type="InterPro" id="IPR013783">
    <property type="entry name" value="Ig-like_fold"/>
</dbReference>
<keyword evidence="1" id="KW-0472">Membrane</keyword>
<name>A0A645BPR9_9ZZZZ</name>
<evidence type="ECO:0000313" key="3">
    <source>
        <dbReference type="EMBL" id="MPM67118.1"/>
    </source>
</evidence>
<sequence length="458" mass="46511">MKKNMLLKVAAVLTMLMLALAITVVPGTAHALITGVTIAPGAGQSYTIPVGGTVDLTATVAGTPDGVDPLTYSWAQNSVTNVSLTSTTTAATTVRGLVPGTTTRLTVTATDPTGPVNVTNYVDITVTAMTLSNSTLALNGGATQTLTVNNVSSGSTTEWTTSNANVATVSAAGLVSAVGAGTATIFAKNTPTVGSVQTAGCVVTVSPIITITPATQNITAANTAGSIQLKVEYGGDLITGASTVSWANSNATAGSLTVAPTAFTVVNPTTLTCTATFVSNSTGTNASSNVTATIFGAASYSSSKVAAVNVRTARYLTIEGDATLNKDDRYGDYTLTLHEANGTVVSDSTSTAHWSWSSSYLSVSNAALNADRAKMTNGVAKIQLYARYNTPSSGTRVYAWINSDSGNKVYSTVVISGLSSLPQTGQDMTMIYIMGGGAVALLAAAGVWYGIRKKRTAA</sequence>
<dbReference type="NCBIfam" id="TIGR01167">
    <property type="entry name" value="LPXTG_anchor"/>
    <property type="match status" value="1"/>
</dbReference>
<keyword evidence="1" id="KW-1133">Transmembrane helix</keyword>